<reference evidence="2 3" key="1">
    <citation type="journal article" date="2015" name="Genome Announc.">
        <title>Expanding the biotechnology potential of lactobacilli through comparative genomics of 213 strains and associated genera.</title>
        <authorList>
            <person name="Sun Z."/>
            <person name="Harris H.M."/>
            <person name="McCann A."/>
            <person name="Guo C."/>
            <person name="Argimon S."/>
            <person name="Zhang W."/>
            <person name="Yang X."/>
            <person name="Jeffery I.B."/>
            <person name="Cooney J.C."/>
            <person name="Kagawa T.F."/>
            <person name="Liu W."/>
            <person name="Song Y."/>
            <person name="Salvetti E."/>
            <person name="Wrobel A."/>
            <person name="Rasinkangas P."/>
            <person name="Parkhill J."/>
            <person name="Rea M.C."/>
            <person name="O'Sullivan O."/>
            <person name="Ritari J."/>
            <person name="Douillard F.P."/>
            <person name="Paul Ross R."/>
            <person name="Yang R."/>
            <person name="Briner A.E."/>
            <person name="Felis G.E."/>
            <person name="de Vos W.M."/>
            <person name="Barrangou R."/>
            <person name="Klaenhammer T.R."/>
            <person name="Caufield P.W."/>
            <person name="Cui Y."/>
            <person name="Zhang H."/>
            <person name="O'Toole P.W."/>
        </authorList>
    </citation>
    <scope>NUCLEOTIDE SEQUENCE [LARGE SCALE GENOMIC DNA]</scope>
    <source>
        <strain evidence="2 3">DSM 20314</strain>
    </source>
</reference>
<feature type="domain" description="AB hydrolase-1" evidence="1">
    <location>
        <begin position="18"/>
        <end position="245"/>
    </location>
</feature>
<name>A0A837R8E6_LACPE</name>
<gene>
    <name evidence="2" type="ORF">FD24_GL001012</name>
</gene>
<evidence type="ECO:0000313" key="3">
    <source>
        <dbReference type="Proteomes" id="UP000051020"/>
    </source>
</evidence>
<dbReference type="SUPFAM" id="SSF53474">
    <property type="entry name" value="alpha/beta-Hydrolases"/>
    <property type="match status" value="1"/>
</dbReference>
<dbReference type="Proteomes" id="UP000051020">
    <property type="component" value="Unassembled WGS sequence"/>
</dbReference>
<protein>
    <submittedName>
        <fullName evidence="2">Alpha beta superfamily hydrolase</fullName>
    </submittedName>
</protein>
<comment type="caution">
    <text evidence="2">The sequence shown here is derived from an EMBL/GenBank/DDBJ whole genome shotgun (WGS) entry which is preliminary data.</text>
</comment>
<dbReference type="PANTHER" id="PTHR43689:SF8">
    <property type="entry name" value="ALPHA_BETA-HYDROLASES SUPERFAMILY PROTEIN"/>
    <property type="match status" value="1"/>
</dbReference>
<dbReference type="Gene3D" id="3.40.50.1820">
    <property type="entry name" value="alpha/beta hydrolase"/>
    <property type="match status" value="1"/>
</dbReference>
<dbReference type="RefSeq" id="WP_050340277.1">
    <property type="nucleotide sequence ID" value="NZ_AZCU01000015.1"/>
</dbReference>
<dbReference type="Pfam" id="PF00561">
    <property type="entry name" value="Abhydrolase_1"/>
    <property type="match status" value="1"/>
</dbReference>
<evidence type="ECO:0000259" key="1">
    <source>
        <dbReference type="Pfam" id="PF00561"/>
    </source>
</evidence>
<sequence length="262" mass="30023">MSEYDQLKFQSFGSGRCVLVFLHGFPLNSKSLINNFEPYFGESQQFTRVYIDLPGMGKSRNVLSDDSDQTVEMIVKLLQVLFSNRQLIVIGNSYGCYLGIGLLKSSLNISGLFLIAPMLIPDKDRRNVEHLEHALVTFREDSDEYQVFSSTNCFLTKEKFNLFKDVIDTPMRENQSRYLARFEKNSYAFVKNNIEITGDVPICIIAGLYDNIVGYKDSKKYAQQHENVNIKVINNAGHNILIDRPECVVSSFRDFLRNIPSR</sequence>
<dbReference type="AlphaFoldDB" id="A0A837R8E6"/>
<dbReference type="GO" id="GO:0016787">
    <property type="term" value="F:hydrolase activity"/>
    <property type="evidence" value="ECO:0007669"/>
    <property type="project" value="UniProtKB-KW"/>
</dbReference>
<dbReference type="PANTHER" id="PTHR43689">
    <property type="entry name" value="HYDROLASE"/>
    <property type="match status" value="1"/>
</dbReference>
<dbReference type="InterPro" id="IPR029058">
    <property type="entry name" value="AB_hydrolase_fold"/>
</dbReference>
<dbReference type="EMBL" id="AZCU01000015">
    <property type="protein sequence ID" value="KRK23582.1"/>
    <property type="molecule type" value="Genomic_DNA"/>
</dbReference>
<dbReference type="GeneID" id="49394985"/>
<evidence type="ECO:0000313" key="2">
    <source>
        <dbReference type="EMBL" id="KRK23582.1"/>
    </source>
</evidence>
<dbReference type="InterPro" id="IPR000073">
    <property type="entry name" value="AB_hydrolase_1"/>
</dbReference>
<keyword evidence="2" id="KW-0378">Hydrolase</keyword>
<accession>A0A837R8E6</accession>
<proteinExistence type="predicted"/>
<organism evidence="2 3">
    <name type="scientific">Lactiplantibacillus pentosus DSM 20314</name>
    <dbReference type="NCBI Taxonomy" id="1423791"/>
    <lineage>
        <taxon>Bacteria</taxon>
        <taxon>Bacillati</taxon>
        <taxon>Bacillota</taxon>
        <taxon>Bacilli</taxon>
        <taxon>Lactobacillales</taxon>
        <taxon>Lactobacillaceae</taxon>
        <taxon>Lactiplantibacillus</taxon>
    </lineage>
</organism>